<feature type="compositionally biased region" description="Polar residues" evidence="1">
    <location>
        <begin position="342"/>
        <end position="362"/>
    </location>
</feature>
<feature type="compositionally biased region" description="Basic and acidic residues" evidence="1">
    <location>
        <begin position="409"/>
        <end position="419"/>
    </location>
</feature>
<dbReference type="CTD" id="24595058"/>
<dbReference type="OrthoDB" id="6264054at2759"/>
<reference evidence="3" key="1">
    <citation type="journal article" date="2012" name="Nat. Genet.">
        <title>Whole-genome sequence of Schistosoma haematobium.</title>
        <authorList>
            <person name="Young N.D."/>
            <person name="Jex A.R."/>
            <person name="Li B."/>
            <person name="Liu S."/>
            <person name="Yang L."/>
            <person name="Xiong Z."/>
            <person name="Li Y."/>
            <person name="Cantacessi C."/>
            <person name="Hall R.S."/>
            <person name="Xu X."/>
            <person name="Chen F."/>
            <person name="Wu X."/>
            <person name="Zerlotini A."/>
            <person name="Oliveira G."/>
            <person name="Hofmann A."/>
            <person name="Zhang G."/>
            <person name="Fang X."/>
            <person name="Kang Y."/>
            <person name="Campbell B.E."/>
            <person name="Loukas A."/>
            <person name="Ranganathan S."/>
            <person name="Rollinson D."/>
            <person name="Rinaldi G."/>
            <person name="Brindley P.J."/>
            <person name="Yang H."/>
            <person name="Wang J."/>
            <person name="Wang J."/>
            <person name="Gasser R.B."/>
        </authorList>
    </citation>
    <scope>NUCLEOTIDE SEQUENCE [LARGE SCALE GENOMIC DNA]</scope>
</reference>
<evidence type="ECO:0000256" key="1">
    <source>
        <dbReference type="SAM" id="MobiDB-lite"/>
    </source>
</evidence>
<proteinExistence type="predicted"/>
<evidence type="ECO:0000313" key="2">
    <source>
        <dbReference type="EMBL" id="KAH9594279.1"/>
    </source>
</evidence>
<dbReference type="KEGG" id="shx:MS3_00005078"/>
<dbReference type="AlphaFoldDB" id="A0A095CAE7"/>
<reference evidence="2" key="3">
    <citation type="submission" date="2021-06" db="EMBL/GenBank/DDBJ databases">
        <title>Chromosome-level genome assembly for S. haematobium.</title>
        <authorList>
            <person name="Stroehlein A.J."/>
        </authorList>
    </citation>
    <scope>NUCLEOTIDE SEQUENCE</scope>
</reference>
<feature type="region of interest" description="Disordered" evidence="1">
    <location>
        <begin position="342"/>
        <end position="363"/>
    </location>
</feature>
<protein>
    <submittedName>
        <fullName evidence="3">Uncharacterized protein</fullName>
    </submittedName>
</protein>
<dbReference type="Proteomes" id="UP000471633">
    <property type="component" value="Unassembled WGS sequence"/>
</dbReference>
<organism evidence="3">
    <name type="scientific">Schistosoma haematobium</name>
    <name type="common">Blood fluke</name>
    <dbReference type="NCBI Taxonomy" id="6185"/>
    <lineage>
        <taxon>Eukaryota</taxon>
        <taxon>Metazoa</taxon>
        <taxon>Spiralia</taxon>
        <taxon>Lophotrochozoa</taxon>
        <taxon>Platyhelminthes</taxon>
        <taxon>Trematoda</taxon>
        <taxon>Digenea</taxon>
        <taxon>Strigeidida</taxon>
        <taxon>Schistosomatoidea</taxon>
        <taxon>Schistosomatidae</taxon>
        <taxon>Schistosoma</taxon>
    </lineage>
</organism>
<reference evidence="2" key="4">
    <citation type="journal article" date="2022" name="PLoS Pathog.">
        <title>Chromosome-level genome of Schistosoma haematobium underpins genome-wide explorations of molecular variation.</title>
        <authorList>
            <person name="Stroehlein A.J."/>
            <person name="Korhonen P.K."/>
            <person name="Lee V.V."/>
            <person name="Ralph S.A."/>
            <person name="Mentink-Kane M."/>
            <person name="You H."/>
            <person name="McManus D.P."/>
            <person name="Tchuente L.T."/>
            <person name="Stothard J.R."/>
            <person name="Kaur P."/>
            <person name="Dudchenko O."/>
            <person name="Aiden E.L."/>
            <person name="Yang B."/>
            <person name="Yang H."/>
            <person name="Emery A.M."/>
            <person name="Webster B.L."/>
            <person name="Brindley P.J."/>
            <person name="Rollinson D."/>
            <person name="Chang B.C.H."/>
            <person name="Gasser R.B."/>
            <person name="Young N.D."/>
        </authorList>
    </citation>
    <scope>NUCLEOTIDE SEQUENCE</scope>
</reference>
<evidence type="ECO:0000313" key="4">
    <source>
        <dbReference type="Proteomes" id="UP000471633"/>
    </source>
</evidence>
<name>A0A095CAE7_SCHHA</name>
<evidence type="ECO:0000313" key="3">
    <source>
        <dbReference type="EMBL" id="KGB39343.1"/>
    </source>
</evidence>
<dbReference type="GeneID" id="24595058"/>
<dbReference type="RefSeq" id="XP_012799103.1">
    <property type="nucleotide sequence ID" value="XM_012943649.3"/>
</dbReference>
<feature type="region of interest" description="Disordered" evidence="1">
    <location>
        <begin position="777"/>
        <end position="796"/>
    </location>
</feature>
<feature type="region of interest" description="Disordered" evidence="1">
    <location>
        <begin position="381"/>
        <end position="419"/>
    </location>
</feature>
<keyword evidence="4" id="KW-1185">Reference proteome</keyword>
<reference evidence="2" key="2">
    <citation type="journal article" date="2019" name="Gigascience">
        <title>High-quality Schistosoma haematobium genome achieved by single-molecule and long-range sequencing.</title>
        <authorList>
            <person name="Stroehlein A.J."/>
            <person name="Korhonen P.K."/>
            <person name="Chong T.M."/>
            <person name="Lim Y.L."/>
            <person name="Chan K.G."/>
            <person name="Webster B."/>
            <person name="Rollinson D."/>
            <person name="Brindley P.J."/>
            <person name="Gasser R.B."/>
            <person name="Young N.D."/>
        </authorList>
    </citation>
    <scope>NUCLEOTIDE SEQUENCE</scope>
</reference>
<sequence>MGDDKLDPSKARNISQDCTGQLGPFCSSFEDHTTESDLLHTFELPISPSQDLFGEPTTSSSNRYSPPIGRTTVTTPSCFWKNCESSVHQVCVNTDSGFSSWTGGGDSKTRSPSNLISSYCALPQSIFSSLISSDRESVFMLNQSDQANSPWRLTHLNESDVSSRNSVTSSSSCLNNLPCASELNEELSDRMFVTSISDMIRTSPTWSTPWTCSNNYPHTCEPCRPVSQNVVDMIDSYPETIPLSDLSSFFSLGLNPEGQNACNDSNGLQSPDDINDKIHKTENSGNFYSSKPSYSVCTHEKNPSHLFRPIPIREESKIHGDLFNSSTLSLINTHSNRLTAVHPNRSTDINSSASISRQSQHANCRPRTISYTAYLDSSIRKPQISRPGSAPLQRENLFIPEEDSDSSENNERSEEMKDSYFVHKRRNKKSTSKMSTRRFSQNYQSNSCGHCGTDINENNFEDASILESADSTNMGHHSRYTNCIYNRATNVAGQHIYPRINLDSNNLHISPDQCLTNLSLCPDYRSVQHDVSRSNTYGKGYSPNYTVAPLCSIISLPTSPMMNTMPAMTNNLNELNSHNNNIPTLQSTPMPDVVPRFGLHMHSNNDTITITSNITSLHHSLLLQPRCSSVPLLQPTTSSPTTLGFNPNYSHCQYRRHQQPSDHHYYCDHCNLSTVPQFIHNGGTNMNFSSTSINPIQHTSLLARRLAYVADELMIDYSRRNRSGWYNLTTGILFNYGIRTANYSIQAFWGFSLNLSSLFTFTVDYVLQTIRLIIGQSPSPQNNTNPSENIANPSINSSNQCTVYSRQSISRHSTNNDNDSGAVVGNYSIFPPHNHYYVNESNQSDLRDSTLSLPSSSSSFSPAIGSINHTARFCQLSPSTQLSTLPSSYIYPYHHNYYYHHHQSTTSQMLLFHSTDEQSSNCSETRSIETDHSSNCMAEIGISDSDSN</sequence>
<dbReference type="EMBL" id="KL251183">
    <property type="protein sequence ID" value="KGB39343.1"/>
    <property type="molecule type" value="Genomic_DNA"/>
</dbReference>
<gene>
    <name evidence="2" type="ORF">MS3_00005078</name>
    <name evidence="3" type="ORF">MS3_07765</name>
</gene>
<dbReference type="EMBL" id="AMPZ03000001">
    <property type="protein sequence ID" value="KAH9594279.1"/>
    <property type="molecule type" value="Genomic_DNA"/>
</dbReference>
<accession>A0A095CAE7</accession>